<dbReference type="EMBL" id="FRAR01000022">
    <property type="protein sequence ID" value="SHK74426.1"/>
    <property type="molecule type" value="Genomic_DNA"/>
</dbReference>
<protein>
    <submittedName>
        <fullName evidence="1">Uncharacterized protein</fullName>
    </submittedName>
</protein>
<evidence type="ECO:0000313" key="2">
    <source>
        <dbReference type="EMBL" id="SHK74426.1"/>
    </source>
</evidence>
<dbReference type="EMBL" id="FRAR01000022">
    <property type="protein sequence ID" value="SHK73292.1"/>
    <property type="molecule type" value="Genomic_DNA"/>
</dbReference>
<dbReference type="AlphaFoldDB" id="A0A1M6UVM6"/>
<dbReference type="Proteomes" id="UP000183997">
    <property type="component" value="Unassembled WGS sequence"/>
</dbReference>
<evidence type="ECO:0000313" key="3">
    <source>
        <dbReference type="Proteomes" id="UP000183997"/>
    </source>
</evidence>
<reference evidence="1" key="2">
    <citation type="submission" date="2016-11" db="EMBL/GenBank/DDBJ databases">
        <authorList>
            <person name="Jaros S."/>
            <person name="Januszkiewicz K."/>
            <person name="Wedrychowicz H."/>
        </authorList>
    </citation>
    <scope>NUCLEOTIDE SEQUENCE [LARGE SCALE GENOMIC DNA]</scope>
    <source>
        <strain evidence="1">DSM 10349</strain>
    </source>
</reference>
<accession>A0A1M6UVM6</accession>
<dbReference type="STRING" id="1121421.SAMN02745123_02933"/>
<evidence type="ECO:0000313" key="1">
    <source>
        <dbReference type="EMBL" id="SHK73292.1"/>
    </source>
</evidence>
<proteinExistence type="predicted"/>
<name>A0A1M6UVM6_9FIRM</name>
<keyword evidence="3" id="KW-1185">Reference proteome</keyword>
<reference evidence="3" key="1">
    <citation type="submission" date="2016-11" db="EMBL/GenBank/DDBJ databases">
        <authorList>
            <person name="Varghese N."/>
            <person name="Submissions S."/>
        </authorList>
    </citation>
    <scope>NUCLEOTIDE SEQUENCE [LARGE SCALE GENOMIC DNA]</scope>
    <source>
        <strain evidence="3">DSM 10349</strain>
    </source>
</reference>
<gene>
    <name evidence="1" type="ORF">SAMN02745123_02933</name>
    <name evidence="2" type="ORF">SAMN02745123_02993</name>
</gene>
<sequence>MTLNNCAENTISRGLYCFIMYQVYHSTTKCVLILFKQLKKSKVIIRERI</sequence>
<organism evidence="1 3">
    <name type="scientific">Desulforamulus aeronauticus DSM 10349</name>
    <dbReference type="NCBI Taxonomy" id="1121421"/>
    <lineage>
        <taxon>Bacteria</taxon>
        <taxon>Bacillati</taxon>
        <taxon>Bacillota</taxon>
        <taxon>Clostridia</taxon>
        <taxon>Eubacteriales</taxon>
        <taxon>Peptococcaceae</taxon>
        <taxon>Desulforamulus</taxon>
    </lineage>
</organism>